<sequence length="289" mass="32896">MEIRTNHLTKKYRKEVALDDLSFQLSGDKIVGLLGKNGAGKTTLMRLLAGHFAQTNGEMLINQESPFNNYSLSKNICLIMESNNFHDKFTVKDILKISSKFYPYWDKEYAEELREVFRLKPKKKVKTLSKGMYSALGIIVGLASNSPITIFDEPYIGLDAAFRSTFYDLLLESYERNPRLIILSTHLIDEVSKLFEEVVILQEGTLLLHESVDDLANKHILLSGNKEEVEQFASNKNVIHETSMLGQKTVVLYDETITDPAGLKVSRASLQELFVYLTKEEVKRHARAN</sequence>
<dbReference type="EMBL" id="FRCZ01000005">
    <property type="protein sequence ID" value="SHN22257.1"/>
    <property type="molecule type" value="Genomic_DNA"/>
</dbReference>
<dbReference type="AlphaFoldDB" id="A0A1M7PX76"/>
<keyword evidence="6" id="KW-1185">Reference proteome</keyword>
<dbReference type="RefSeq" id="WP_073202214.1">
    <property type="nucleotide sequence ID" value="NZ_FRCZ01000005.1"/>
</dbReference>
<dbReference type="InterPro" id="IPR051782">
    <property type="entry name" value="ABC_Transporter_VariousFunc"/>
</dbReference>
<dbReference type="InterPro" id="IPR027417">
    <property type="entry name" value="P-loop_NTPase"/>
</dbReference>
<gene>
    <name evidence="5" type="ORF">SAMN05216179_2532</name>
</gene>
<reference evidence="5 6" key="1">
    <citation type="submission" date="2016-11" db="EMBL/GenBank/DDBJ databases">
        <authorList>
            <person name="Jaros S."/>
            <person name="Januszkiewicz K."/>
            <person name="Wedrychowicz H."/>
        </authorList>
    </citation>
    <scope>NUCLEOTIDE SEQUENCE [LARGE SCALE GENOMIC DNA]</scope>
    <source>
        <strain evidence="5 6">CGMCC 1.10681</strain>
    </source>
</reference>
<evidence type="ECO:0000259" key="4">
    <source>
        <dbReference type="PROSITE" id="PS50893"/>
    </source>
</evidence>
<accession>A0A1M7PX76</accession>
<keyword evidence="3 5" id="KW-0067">ATP-binding</keyword>
<dbReference type="OrthoDB" id="9804819at2"/>
<dbReference type="GO" id="GO:0005524">
    <property type="term" value="F:ATP binding"/>
    <property type="evidence" value="ECO:0007669"/>
    <property type="project" value="UniProtKB-KW"/>
</dbReference>
<organism evidence="5 6">
    <name type="scientific">Gracilibacillus kekensis</name>
    <dbReference type="NCBI Taxonomy" id="1027249"/>
    <lineage>
        <taxon>Bacteria</taxon>
        <taxon>Bacillati</taxon>
        <taxon>Bacillota</taxon>
        <taxon>Bacilli</taxon>
        <taxon>Bacillales</taxon>
        <taxon>Bacillaceae</taxon>
        <taxon>Gracilibacillus</taxon>
    </lineage>
</organism>
<dbReference type="Gene3D" id="3.40.50.300">
    <property type="entry name" value="P-loop containing nucleotide triphosphate hydrolases"/>
    <property type="match status" value="1"/>
</dbReference>
<dbReference type="STRING" id="1027249.SAMN05216179_2532"/>
<dbReference type="SUPFAM" id="SSF52540">
    <property type="entry name" value="P-loop containing nucleoside triphosphate hydrolases"/>
    <property type="match status" value="1"/>
</dbReference>
<dbReference type="PANTHER" id="PTHR42939">
    <property type="entry name" value="ABC TRANSPORTER ATP-BINDING PROTEIN ALBC-RELATED"/>
    <property type="match status" value="1"/>
</dbReference>
<dbReference type="PANTHER" id="PTHR42939:SF1">
    <property type="entry name" value="ABC TRANSPORTER ATP-BINDING PROTEIN ALBC-RELATED"/>
    <property type="match status" value="1"/>
</dbReference>
<proteinExistence type="predicted"/>
<evidence type="ECO:0000313" key="6">
    <source>
        <dbReference type="Proteomes" id="UP000184184"/>
    </source>
</evidence>
<dbReference type="InterPro" id="IPR003593">
    <property type="entry name" value="AAA+_ATPase"/>
</dbReference>
<dbReference type="InterPro" id="IPR003439">
    <property type="entry name" value="ABC_transporter-like_ATP-bd"/>
</dbReference>
<protein>
    <submittedName>
        <fullName evidence="5">ABC-2 type transport system ATP-binding protein</fullName>
    </submittedName>
</protein>
<name>A0A1M7PX76_9BACI</name>
<evidence type="ECO:0000256" key="1">
    <source>
        <dbReference type="ARBA" id="ARBA00022448"/>
    </source>
</evidence>
<keyword evidence="2" id="KW-0547">Nucleotide-binding</keyword>
<dbReference type="PROSITE" id="PS50893">
    <property type="entry name" value="ABC_TRANSPORTER_2"/>
    <property type="match status" value="1"/>
</dbReference>
<evidence type="ECO:0000256" key="2">
    <source>
        <dbReference type="ARBA" id="ARBA00022741"/>
    </source>
</evidence>
<dbReference type="CDD" id="cd03230">
    <property type="entry name" value="ABC_DR_subfamily_A"/>
    <property type="match status" value="1"/>
</dbReference>
<dbReference type="SMART" id="SM00382">
    <property type="entry name" value="AAA"/>
    <property type="match status" value="1"/>
</dbReference>
<dbReference type="GO" id="GO:0016887">
    <property type="term" value="F:ATP hydrolysis activity"/>
    <property type="evidence" value="ECO:0007669"/>
    <property type="project" value="InterPro"/>
</dbReference>
<dbReference type="Proteomes" id="UP000184184">
    <property type="component" value="Unassembled WGS sequence"/>
</dbReference>
<dbReference type="Pfam" id="PF00005">
    <property type="entry name" value="ABC_tran"/>
    <property type="match status" value="1"/>
</dbReference>
<feature type="domain" description="ABC transporter" evidence="4">
    <location>
        <begin position="3"/>
        <end position="228"/>
    </location>
</feature>
<keyword evidence="1" id="KW-0813">Transport</keyword>
<evidence type="ECO:0000256" key="3">
    <source>
        <dbReference type="ARBA" id="ARBA00022840"/>
    </source>
</evidence>
<evidence type="ECO:0000313" key="5">
    <source>
        <dbReference type="EMBL" id="SHN22257.1"/>
    </source>
</evidence>